<protein>
    <submittedName>
        <fullName evidence="1">Uncharacterized protein</fullName>
    </submittedName>
</protein>
<dbReference type="AlphaFoldDB" id="A0A5N6ZC98"/>
<dbReference type="Proteomes" id="UP000327118">
    <property type="component" value="Unassembled WGS sequence"/>
</dbReference>
<sequence length="390" mass="43425">MKPMDFHPPKPLPPIHTSTPEQIKDRIDFASSLLSHPHYNPPPATRLNLEDYKTLCNHLLHHTSQGKEKQTQQLEKATLLTKIHHHETTLKPKTLLLNPLTQTLTTHPQDLNLTFPPTDLQTLTTETLHLHLQVLLTRYGSYIPRSEKDAMDYYSPVPLTGNADVRQTPQAGHGKTLVQSRAERWHAPFWAMVYSRLVVEKPYFNAVLTGGSLEGPYNCVPVTLLWVRVCHVLNLDVLEMERVVWFVLDPGVGLPDGEIMDYVLFDDPGGLARRLKRDLLVVPDGGVEGPVGRDLEVVFEVVGALQDGLFDLGRSRFCAVVGGGFGAVRDGLVGGLREVVEGVWAWGKGGYGDGDGDGEVESDTWAEDVWEFRKLAGNLTKRNMVSVTLL</sequence>
<keyword evidence="2" id="KW-1185">Reference proteome</keyword>
<dbReference type="EMBL" id="ML739071">
    <property type="protein sequence ID" value="KAE8354506.1"/>
    <property type="molecule type" value="Genomic_DNA"/>
</dbReference>
<evidence type="ECO:0000313" key="1">
    <source>
        <dbReference type="EMBL" id="KAE8354506.1"/>
    </source>
</evidence>
<reference evidence="2" key="1">
    <citation type="submission" date="2019-04" db="EMBL/GenBank/DDBJ databases">
        <title>Friends and foes A comparative genomics studyof 23 Aspergillus species from section Flavi.</title>
        <authorList>
            <consortium name="DOE Joint Genome Institute"/>
            <person name="Kjaerbolling I."/>
            <person name="Vesth T."/>
            <person name="Frisvad J.C."/>
            <person name="Nybo J.L."/>
            <person name="Theobald S."/>
            <person name="Kildgaard S."/>
            <person name="Isbrandt T."/>
            <person name="Kuo A."/>
            <person name="Sato A."/>
            <person name="Lyhne E.K."/>
            <person name="Kogle M.E."/>
            <person name="Wiebenga A."/>
            <person name="Kun R.S."/>
            <person name="Lubbers R.J."/>
            <person name="Makela M.R."/>
            <person name="Barry K."/>
            <person name="Chovatia M."/>
            <person name="Clum A."/>
            <person name="Daum C."/>
            <person name="Haridas S."/>
            <person name="He G."/>
            <person name="LaButti K."/>
            <person name="Lipzen A."/>
            <person name="Mondo S."/>
            <person name="Riley R."/>
            <person name="Salamov A."/>
            <person name="Simmons B.A."/>
            <person name="Magnuson J.K."/>
            <person name="Henrissat B."/>
            <person name="Mortensen U.H."/>
            <person name="Larsen T.O."/>
            <person name="Devries R.P."/>
            <person name="Grigoriev I.V."/>
            <person name="Machida M."/>
            <person name="Baker S.E."/>
            <person name="Andersen M.R."/>
        </authorList>
    </citation>
    <scope>NUCLEOTIDE SEQUENCE [LARGE SCALE GENOMIC DNA]</scope>
    <source>
        <strain evidence="2">CBS 553.77</strain>
    </source>
</reference>
<gene>
    <name evidence="1" type="ORF">BDV28DRAFT_147047</name>
</gene>
<proteinExistence type="predicted"/>
<accession>A0A5N6ZC98</accession>
<name>A0A5N6ZC98_9EURO</name>
<organism evidence="1 2">
    <name type="scientific">Aspergillus coremiiformis</name>
    <dbReference type="NCBI Taxonomy" id="138285"/>
    <lineage>
        <taxon>Eukaryota</taxon>
        <taxon>Fungi</taxon>
        <taxon>Dikarya</taxon>
        <taxon>Ascomycota</taxon>
        <taxon>Pezizomycotina</taxon>
        <taxon>Eurotiomycetes</taxon>
        <taxon>Eurotiomycetidae</taxon>
        <taxon>Eurotiales</taxon>
        <taxon>Aspergillaceae</taxon>
        <taxon>Aspergillus</taxon>
        <taxon>Aspergillus subgen. Circumdati</taxon>
    </lineage>
</organism>
<dbReference type="OrthoDB" id="4494486at2759"/>
<evidence type="ECO:0000313" key="2">
    <source>
        <dbReference type="Proteomes" id="UP000327118"/>
    </source>
</evidence>